<gene>
    <name evidence="6 7" type="primary">rdgC</name>
    <name evidence="7" type="ORF">IB286_10830</name>
</gene>
<reference evidence="7" key="1">
    <citation type="submission" date="2020-09" db="EMBL/GenBank/DDBJ databases">
        <authorList>
            <person name="Yoon J.-W."/>
        </authorList>
    </citation>
    <scope>NUCLEOTIDE SEQUENCE</scope>
    <source>
        <strain evidence="7">KMU-158</strain>
    </source>
</reference>
<keyword evidence="5 6" id="KW-0233">DNA recombination</keyword>
<dbReference type="PANTHER" id="PTHR38103">
    <property type="entry name" value="RECOMBINATION-ASSOCIATED PROTEIN RDGC"/>
    <property type="match status" value="1"/>
</dbReference>
<evidence type="ECO:0000313" key="7">
    <source>
        <dbReference type="EMBL" id="MBD2859499.1"/>
    </source>
</evidence>
<dbReference type="Proteomes" id="UP000610558">
    <property type="component" value="Unassembled WGS sequence"/>
</dbReference>
<name>A0A927C1E7_9GAMM</name>
<dbReference type="AlphaFoldDB" id="A0A927C1E7"/>
<sequence>MWFRNLLIYRFTRPFSLSPEELNEQLAVKAFVSCGSQDMASIGWVSPLGKQDGELIHTSNGCIMLCCQRQEKVLPAAAVKDVLEERVQDIREGEDRAVGRKERMQMKEDIIFEMLPRAFSKSRKQFAYIDPANGWLIFDTASHKRAEEIMVLLRECIGSLPVIPLAAKNTTQHCMTSWLKTHAPTSFELGGECELIDGADESAAIKCKNQNLSSPEILNHIDGGMFVKKLSLSWTGGIDFTIDEQLTVRGLRFADLITDKTEDSQAETAAEKFDVDFAILNAELAQFIPALLSAFGGEELGTEEEVAV</sequence>
<evidence type="ECO:0000313" key="8">
    <source>
        <dbReference type="Proteomes" id="UP000610558"/>
    </source>
</evidence>
<dbReference type="GO" id="GO:0005737">
    <property type="term" value="C:cytoplasm"/>
    <property type="evidence" value="ECO:0007669"/>
    <property type="project" value="UniProtKB-UniRule"/>
</dbReference>
<dbReference type="RefSeq" id="WP_190765393.1">
    <property type="nucleotide sequence ID" value="NZ_JACXLD010000005.1"/>
</dbReference>
<evidence type="ECO:0000256" key="1">
    <source>
        <dbReference type="ARBA" id="ARBA00004453"/>
    </source>
</evidence>
<dbReference type="HAMAP" id="MF_00194">
    <property type="entry name" value="RdgC"/>
    <property type="match status" value="1"/>
</dbReference>
<organism evidence="7 8">
    <name type="scientific">Spongiibacter pelagi</name>
    <dbReference type="NCBI Taxonomy" id="2760804"/>
    <lineage>
        <taxon>Bacteria</taxon>
        <taxon>Pseudomonadati</taxon>
        <taxon>Pseudomonadota</taxon>
        <taxon>Gammaproteobacteria</taxon>
        <taxon>Cellvibrionales</taxon>
        <taxon>Spongiibacteraceae</taxon>
        <taxon>Spongiibacter</taxon>
    </lineage>
</organism>
<evidence type="ECO:0000256" key="2">
    <source>
        <dbReference type="ARBA" id="ARBA00008657"/>
    </source>
</evidence>
<proteinExistence type="inferred from homology"/>
<dbReference type="GO" id="GO:0006310">
    <property type="term" value="P:DNA recombination"/>
    <property type="evidence" value="ECO:0007669"/>
    <property type="project" value="UniProtKB-UniRule"/>
</dbReference>
<comment type="subcellular location">
    <subcellularLocation>
        <location evidence="1 6">Cytoplasm</location>
        <location evidence="1 6">Nucleoid</location>
    </subcellularLocation>
</comment>
<accession>A0A927C1E7</accession>
<keyword evidence="4 6" id="KW-0963">Cytoplasm</keyword>
<dbReference type="EMBL" id="JACXLD010000005">
    <property type="protein sequence ID" value="MBD2859499.1"/>
    <property type="molecule type" value="Genomic_DNA"/>
</dbReference>
<dbReference type="NCBIfam" id="NF001464">
    <property type="entry name" value="PRK00321.1-5"/>
    <property type="match status" value="1"/>
</dbReference>
<comment type="function">
    <text evidence="6">May be involved in recombination.</text>
</comment>
<dbReference type="NCBIfam" id="NF001462">
    <property type="entry name" value="PRK00321.1-3"/>
    <property type="match status" value="1"/>
</dbReference>
<evidence type="ECO:0000256" key="5">
    <source>
        <dbReference type="ARBA" id="ARBA00023172"/>
    </source>
</evidence>
<comment type="similarity">
    <text evidence="2 6">Belongs to the RdgC family.</text>
</comment>
<dbReference type="GO" id="GO:0043590">
    <property type="term" value="C:bacterial nucleoid"/>
    <property type="evidence" value="ECO:0007669"/>
    <property type="project" value="TreeGrafter"/>
</dbReference>
<dbReference type="GO" id="GO:0000018">
    <property type="term" value="P:regulation of DNA recombination"/>
    <property type="evidence" value="ECO:0007669"/>
    <property type="project" value="TreeGrafter"/>
</dbReference>
<dbReference type="Pfam" id="PF04381">
    <property type="entry name" value="RdgC"/>
    <property type="match status" value="1"/>
</dbReference>
<evidence type="ECO:0000256" key="3">
    <source>
        <dbReference type="ARBA" id="ARBA00022296"/>
    </source>
</evidence>
<comment type="caution">
    <text evidence="7">The sequence shown here is derived from an EMBL/GenBank/DDBJ whole genome shotgun (WGS) entry which is preliminary data.</text>
</comment>
<keyword evidence="8" id="KW-1185">Reference proteome</keyword>
<dbReference type="InterPro" id="IPR007476">
    <property type="entry name" value="RdgC"/>
</dbReference>
<evidence type="ECO:0000256" key="6">
    <source>
        <dbReference type="HAMAP-Rule" id="MF_00194"/>
    </source>
</evidence>
<dbReference type="GO" id="GO:0003690">
    <property type="term" value="F:double-stranded DNA binding"/>
    <property type="evidence" value="ECO:0007669"/>
    <property type="project" value="TreeGrafter"/>
</dbReference>
<evidence type="ECO:0000256" key="4">
    <source>
        <dbReference type="ARBA" id="ARBA00022490"/>
    </source>
</evidence>
<protein>
    <recommendedName>
        <fullName evidence="3 6">Recombination-associated protein RdgC</fullName>
    </recommendedName>
</protein>
<dbReference type="PANTHER" id="PTHR38103:SF1">
    <property type="entry name" value="RECOMBINATION-ASSOCIATED PROTEIN RDGC"/>
    <property type="match status" value="1"/>
</dbReference>